<gene>
    <name evidence="1" type="ORF">BCF44_108363</name>
</gene>
<sequence length="130" mass="14010">MGTNTLLNRLLLRKARPERDLEDFRNGVGFTVSALLQRIEDIGGRGAVAGGRLILTQGEPVTWRGPGGPMQLTGPFELHETGGRVPVFGHFAKCLLSTGQGDFELSVPRLDLDLVRLALATGPAEPVRPQ</sequence>
<proteinExistence type="predicted"/>
<dbReference type="Proteomes" id="UP000256269">
    <property type="component" value="Unassembled WGS sequence"/>
</dbReference>
<dbReference type="AlphaFoldDB" id="A0A3E0HGH1"/>
<organism evidence="1 2">
    <name type="scientific">Kutzneria buriramensis</name>
    <dbReference type="NCBI Taxonomy" id="1045776"/>
    <lineage>
        <taxon>Bacteria</taxon>
        <taxon>Bacillati</taxon>
        <taxon>Actinomycetota</taxon>
        <taxon>Actinomycetes</taxon>
        <taxon>Pseudonocardiales</taxon>
        <taxon>Pseudonocardiaceae</taxon>
        <taxon>Kutzneria</taxon>
    </lineage>
</organism>
<reference evidence="1 2" key="1">
    <citation type="submission" date="2018-08" db="EMBL/GenBank/DDBJ databases">
        <title>Genomic Encyclopedia of Archaeal and Bacterial Type Strains, Phase II (KMG-II): from individual species to whole genera.</title>
        <authorList>
            <person name="Goeker M."/>
        </authorList>
    </citation>
    <scope>NUCLEOTIDE SEQUENCE [LARGE SCALE GENOMIC DNA]</scope>
    <source>
        <strain evidence="1 2">DSM 45791</strain>
    </source>
</reference>
<accession>A0A3E0HGH1</accession>
<dbReference type="EMBL" id="QUNO01000008">
    <property type="protein sequence ID" value="REH44882.1"/>
    <property type="molecule type" value="Genomic_DNA"/>
</dbReference>
<protein>
    <submittedName>
        <fullName evidence="1">Uncharacterized protein</fullName>
    </submittedName>
</protein>
<dbReference type="OrthoDB" id="4763325at2"/>
<name>A0A3E0HGH1_9PSEU</name>
<evidence type="ECO:0000313" key="2">
    <source>
        <dbReference type="Proteomes" id="UP000256269"/>
    </source>
</evidence>
<keyword evidence="2" id="KW-1185">Reference proteome</keyword>
<evidence type="ECO:0000313" key="1">
    <source>
        <dbReference type="EMBL" id="REH44882.1"/>
    </source>
</evidence>
<dbReference type="RefSeq" id="WP_116176785.1">
    <property type="nucleotide sequence ID" value="NZ_CP144375.1"/>
</dbReference>
<comment type="caution">
    <text evidence="1">The sequence shown here is derived from an EMBL/GenBank/DDBJ whole genome shotgun (WGS) entry which is preliminary data.</text>
</comment>